<dbReference type="PANTHER" id="PTHR16515:SF53">
    <property type="entry name" value="ZINC FINGER PROTEIN 683"/>
    <property type="match status" value="1"/>
</dbReference>
<organism evidence="12 13">
    <name type="scientific">Saimiri boliviensis boliviensis</name>
    <name type="common">Bolivian squirrel monkey</name>
    <dbReference type="NCBI Taxonomy" id="39432"/>
    <lineage>
        <taxon>Eukaryota</taxon>
        <taxon>Metazoa</taxon>
        <taxon>Chordata</taxon>
        <taxon>Craniata</taxon>
        <taxon>Vertebrata</taxon>
        <taxon>Euteleostomi</taxon>
        <taxon>Mammalia</taxon>
        <taxon>Eutheria</taxon>
        <taxon>Euarchontoglires</taxon>
        <taxon>Primates</taxon>
        <taxon>Haplorrhini</taxon>
        <taxon>Platyrrhini</taxon>
        <taxon>Cebidae</taxon>
        <taxon>Saimiriinae</taxon>
        <taxon>Saimiri</taxon>
    </lineage>
</organism>
<accession>A0A2K6UFP5</accession>
<reference evidence="12" key="2">
    <citation type="submission" date="2025-09" db="UniProtKB">
        <authorList>
            <consortium name="Ensembl"/>
        </authorList>
    </citation>
    <scope>IDENTIFICATION</scope>
</reference>
<evidence type="ECO:0000256" key="4">
    <source>
        <dbReference type="ARBA" id="ARBA00022771"/>
    </source>
</evidence>
<gene>
    <name evidence="12" type="primary">ZNF683</name>
</gene>
<dbReference type="FunFam" id="3.30.160.60:FF:001272">
    <property type="entry name" value="Zinc finger protein 683"/>
    <property type="match status" value="1"/>
</dbReference>
<keyword evidence="8" id="KW-0539">Nucleus</keyword>
<dbReference type="GO" id="GO:0005634">
    <property type="term" value="C:nucleus"/>
    <property type="evidence" value="ECO:0007669"/>
    <property type="project" value="TreeGrafter"/>
</dbReference>
<feature type="compositionally biased region" description="Basic and acidic residues" evidence="10">
    <location>
        <begin position="115"/>
        <end position="142"/>
    </location>
</feature>
<sequence>MKEEPAALGCCHKPKALGGTEGFLSPSLDFQLFQGDQVFSACRPLPDTVDAHGPPCASWPCPLPLALGRSALLACLQDLDLNPCTPQPAPLSTALQGLQEDALSMKHQPPGLHTRSTDDKKLTVKHPWNKDKMGKQPERAGEGDPCQAFLPHDSSSPPPLQNKKSSRPLAFCPCSPATSISRELPFCLQTFYSPYPLLLPPPYLVTYGALPSDQCPHLLMLPQDTSYPTMAMPSLMMMVNEAGHHSAVWKTLLSYPGAFQASGQALPSQARNQGTGAAPTDSPGLKRGGMASPARQAPVRSRTGAAALPYPLKKENGKILYDCNVCGKSFGQLSNLKVHLRVHSGERPFQCALCQKSFTQLAHLQKHHLVHTGERPHKCPILWVPGRNHWKSFQAWREREVCHKCFSSSSNLKTHLRLHSGARPFQCRICWSRFTQHIHLKLHNRLHAPQPCGLVHTQLPLAPPACLSQWRQGALDLLAVASEKHMGCDIEEVKVSLTSQGKARAVSPLSSARTPLGRGQEQNN</sequence>
<dbReference type="GO" id="GO:0000978">
    <property type="term" value="F:RNA polymerase II cis-regulatory region sequence-specific DNA binding"/>
    <property type="evidence" value="ECO:0007669"/>
    <property type="project" value="TreeGrafter"/>
</dbReference>
<keyword evidence="13" id="KW-1185">Reference proteome</keyword>
<evidence type="ECO:0000256" key="6">
    <source>
        <dbReference type="ARBA" id="ARBA00023015"/>
    </source>
</evidence>
<evidence type="ECO:0000256" key="2">
    <source>
        <dbReference type="ARBA" id="ARBA00022723"/>
    </source>
</evidence>
<dbReference type="GO" id="GO:0005737">
    <property type="term" value="C:cytoplasm"/>
    <property type="evidence" value="ECO:0007669"/>
    <property type="project" value="TreeGrafter"/>
</dbReference>
<keyword evidence="6" id="KW-0805">Transcription regulation</keyword>
<dbReference type="GO" id="GO:0006357">
    <property type="term" value="P:regulation of transcription by RNA polymerase II"/>
    <property type="evidence" value="ECO:0007669"/>
    <property type="project" value="TreeGrafter"/>
</dbReference>
<protein>
    <submittedName>
        <fullName evidence="12">Zinc finger protein 683</fullName>
    </submittedName>
</protein>
<feature type="domain" description="C2H2-type" evidence="11">
    <location>
        <begin position="349"/>
        <end position="376"/>
    </location>
</feature>
<evidence type="ECO:0000313" key="12">
    <source>
        <dbReference type="Ensembl" id="ENSSBOP00000030726.1"/>
    </source>
</evidence>
<evidence type="ECO:0000259" key="11">
    <source>
        <dbReference type="PROSITE" id="PS50157"/>
    </source>
</evidence>
<dbReference type="Gene3D" id="3.30.160.60">
    <property type="entry name" value="Classic Zinc Finger"/>
    <property type="match status" value="4"/>
</dbReference>
<evidence type="ECO:0000256" key="9">
    <source>
        <dbReference type="PROSITE-ProRule" id="PRU00042"/>
    </source>
</evidence>
<dbReference type="Proteomes" id="UP000233220">
    <property type="component" value="Unplaced"/>
</dbReference>
<feature type="domain" description="C2H2-type" evidence="11">
    <location>
        <begin position="321"/>
        <end position="348"/>
    </location>
</feature>
<evidence type="ECO:0000256" key="5">
    <source>
        <dbReference type="ARBA" id="ARBA00022833"/>
    </source>
</evidence>
<evidence type="ECO:0000256" key="3">
    <source>
        <dbReference type="ARBA" id="ARBA00022737"/>
    </source>
</evidence>
<keyword evidence="4 9" id="KW-0863">Zinc-finger</keyword>
<evidence type="ECO:0000256" key="1">
    <source>
        <dbReference type="ARBA" id="ARBA00006991"/>
    </source>
</evidence>
<dbReference type="PROSITE" id="PS00028">
    <property type="entry name" value="ZINC_FINGER_C2H2_1"/>
    <property type="match status" value="3"/>
</dbReference>
<evidence type="ECO:0000256" key="8">
    <source>
        <dbReference type="ARBA" id="ARBA00023242"/>
    </source>
</evidence>
<name>A0A2K6UFP5_SAIBB</name>
<dbReference type="GO" id="GO:0003700">
    <property type="term" value="F:DNA-binding transcription factor activity"/>
    <property type="evidence" value="ECO:0007669"/>
    <property type="project" value="TreeGrafter"/>
</dbReference>
<feature type="region of interest" description="Disordered" evidence="10">
    <location>
        <begin position="106"/>
        <end position="165"/>
    </location>
</feature>
<dbReference type="InterPro" id="IPR036236">
    <property type="entry name" value="Znf_C2H2_sf"/>
</dbReference>
<feature type="domain" description="C2H2-type" evidence="11">
    <location>
        <begin position="397"/>
        <end position="424"/>
    </location>
</feature>
<dbReference type="PROSITE" id="PS50157">
    <property type="entry name" value="ZINC_FINGER_C2H2_2"/>
    <property type="match status" value="4"/>
</dbReference>
<dbReference type="GO" id="GO:0008270">
    <property type="term" value="F:zinc ion binding"/>
    <property type="evidence" value="ECO:0007669"/>
    <property type="project" value="UniProtKB-KW"/>
</dbReference>
<dbReference type="SUPFAM" id="SSF57667">
    <property type="entry name" value="beta-beta-alpha zinc fingers"/>
    <property type="match status" value="2"/>
</dbReference>
<dbReference type="InterPro" id="IPR050331">
    <property type="entry name" value="Zinc_finger"/>
</dbReference>
<keyword evidence="3" id="KW-0677">Repeat</keyword>
<dbReference type="SMART" id="SM00355">
    <property type="entry name" value="ZnF_C2H2"/>
    <property type="match status" value="4"/>
</dbReference>
<feature type="compositionally biased region" description="Polar residues" evidence="10">
    <location>
        <begin position="264"/>
        <end position="275"/>
    </location>
</feature>
<dbReference type="Ensembl" id="ENSSBOT00000047613.1">
    <property type="protein sequence ID" value="ENSSBOP00000030726.1"/>
    <property type="gene ID" value="ENSSBOG00000031630.1"/>
</dbReference>
<dbReference type="InterPro" id="IPR013087">
    <property type="entry name" value="Znf_C2H2_type"/>
</dbReference>
<keyword evidence="5" id="KW-0862">Zinc</keyword>
<dbReference type="GO" id="GO:0045165">
    <property type="term" value="P:cell fate commitment"/>
    <property type="evidence" value="ECO:0007669"/>
    <property type="project" value="TreeGrafter"/>
</dbReference>
<evidence type="ECO:0000256" key="7">
    <source>
        <dbReference type="ARBA" id="ARBA00023163"/>
    </source>
</evidence>
<keyword evidence="2" id="KW-0479">Metal-binding</keyword>
<dbReference type="Pfam" id="PF00096">
    <property type="entry name" value="zf-C2H2"/>
    <property type="match status" value="3"/>
</dbReference>
<evidence type="ECO:0000256" key="10">
    <source>
        <dbReference type="SAM" id="MobiDB-lite"/>
    </source>
</evidence>
<dbReference type="FunFam" id="3.30.160.60:FF:000761">
    <property type="entry name" value="Zinc finger protein 449"/>
    <property type="match status" value="1"/>
</dbReference>
<reference evidence="12" key="1">
    <citation type="submission" date="2025-08" db="UniProtKB">
        <authorList>
            <consortium name="Ensembl"/>
        </authorList>
    </citation>
    <scope>IDENTIFICATION</scope>
</reference>
<dbReference type="AlphaFoldDB" id="A0A2K6UFP5"/>
<feature type="domain" description="C2H2-type" evidence="11">
    <location>
        <begin position="425"/>
        <end position="452"/>
    </location>
</feature>
<dbReference type="STRING" id="39432.ENSSBOP00000030726"/>
<comment type="similarity">
    <text evidence="1">Belongs to the krueppel C2H2-type zinc-finger protein family.</text>
</comment>
<dbReference type="GeneTree" id="ENSGT00940000163172"/>
<feature type="region of interest" description="Disordered" evidence="10">
    <location>
        <begin position="264"/>
        <end position="301"/>
    </location>
</feature>
<evidence type="ECO:0000313" key="13">
    <source>
        <dbReference type="Proteomes" id="UP000233220"/>
    </source>
</evidence>
<proteinExistence type="inferred from homology"/>
<keyword evidence="7" id="KW-0804">Transcription</keyword>
<dbReference type="PANTHER" id="PTHR16515">
    <property type="entry name" value="PR DOMAIN ZINC FINGER PROTEIN"/>
    <property type="match status" value="1"/>
</dbReference>